<accession>A0A0V0R486</accession>
<evidence type="ECO:0008006" key="4">
    <source>
        <dbReference type="Google" id="ProtNLM"/>
    </source>
</evidence>
<feature type="transmembrane region" description="Helical" evidence="1">
    <location>
        <begin position="39"/>
        <end position="62"/>
    </location>
</feature>
<evidence type="ECO:0000313" key="3">
    <source>
        <dbReference type="Proteomes" id="UP000054937"/>
    </source>
</evidence>
<proteinExistence type="predicted"/>
<organism evidence="2 3">
    <name type="scientific">Pseudocohnilembus persalinus</name>
    <name type="common">Ciliate</name>
    <dbReference type="NCBI Taxonomy" id="266149"/>
    <lineage>
        <taxon>Eukaryota</taxon>
        <taxon>Sar</taxon>
        <taxon>Alveolata</taxon>
        <taxon>Ciliophora</taxon>
        <taxon>Intramacronucleata</taxon>
        <taxon>Oligohymenophorea</taxon>
        <taxon>Scuticociliatia</taxon>
        <taxon>Philasterida</taxon>
        <taxon>Pseudocohnilembidae</taxon>
        <taxon>Pseudocohnilembus</taxon>
    </lineage>
</organism>
<keyword evidence="3" id="KW-1185">Reference proteome</keyword>
<comment type="caution">
    <text evidence="2">The sequence shown here is derived from an EMBL/GenBank/DDBJ whole genome shotgun (WGS) entry which is preliminary data.</text>
</comment>
<name>A0A0V0R486_PSEPJ</name>
<keyword evidence="1" id="KW-1133">Transmembrane helix</keyword>
<keyword evidence="1" id="KW-0472">Membrane</keyword>
<protein>
    <recommendedName>
        <fullName evidence="4">Transmembrane protein</fullName>
    </recommendedName>
</protein>
<evidence type="ECO:0000313" key="2">
    <source>
        <dbReference type="EMBL" id="KRX09210.1"/>
    </source>
</evidence>
<dbReference type="Proteomes" id="UP000054937">
    <property type="component" value="Unassembled WGS sequence"/>
</dbReference>
<feature type="transmembrane region" description="Helical" evidence="1">
    <location>
        <begin position="119"/>
        <end position="140"/>
    </location>
</feature>
<dbReference type="AlphaFoldDB" id="A0A0V0R486"/>
<gene>
    <name evidence="2" type="ORF">PPERSA_05879</name>
</gene>
<reference evidence="2 3" key="1">
    <citation type="journal article" date="2015" name="Sci. Rep.">
        <title>Genome of the facultative scuticociliatosis pathogen Pseudocohnilembus persalinus provides insight into its virulence through horizontal gene transfer.</title>
        <authorList>
            <person name="Xiong J."/>
            <person name="Wang G."/>
            <person name="Cheng J."/>
            <person name="Tian M."/>
            <person name="Pan X."/>
            <person name="Warren A."/>
            <person name="Jiang C."/>
            <person name="Yuan D."/>
            <person name="Miao W."/>
        </authorList>
    </citation>
    <scope>NUCLEOTIDE SEQUENCE [LARGE SCALE GENOMIC DNA]</scope>
    <source>
        <strain evidence="2">36N120E</strain>
    </source>
</reference>
<dbReference type="EMBL" id="LDAU01000053">
    <property type="protein sequence ID" value="KRX09210.1"/>
    <property type="molecule type" value="Genomic_DNA"/>
</dbReference>
<feature type="transmembrane region" description="Helical" evidence="1">
    <location>
        <begin position="83"/>
        <end position="107"/>
    </location>
</feature>
<sequence length="152" mass="18714">MANQIFNLTNEDYYFRLRSLLLLPTNYFLLHLPRHFPLFFFKINYIIFLLYFFNQIIIIITLKKFCSFPQYQQMIQFLKPRNSILFLTGPKTRLCFFIFIVIYFNYFQMNHFCDQFRKLIQPCFPYLLIFSSLNLILSLIKDLNHRHNVRIP</sequence>
<evidence type="ECO:0000256" key="1">
    <source>
        <dbReference type="SAM" id="Phobius"/>
    </source>
</evidence>
<keyword evidence="1" id="KW-0812">Transmembrane</keyword>
<dbReference type="InParanoid" id="A0A0V0R486"/>